<gene>
    <name evidence="2" type="ORF">BCR37DRAFT_375594</name>
</gene>
<proteinExistence type="predicted"/>
<reference evidence="2 3" key="1">
    <citation type="submission" date="2016-07" db="EMBL/GenBank/DDBJ databases">
        <title>Pervasive Adenine N6-methylation of Active Genes in Fungi.</title>
        <authorList>
            <consortium name="DOE Joint Genome Institute"/>
            <person name="Mondo S.J."/>
            <person name="Dannebaum R.O."/>
            <person name="Kuo R.C."/>
            <person name="Labutti K."/>
            <person name="Haridas S."/>
            <person name="Kuo A."/>
            <person name="Salamov A."/>
            <person name="Ahrendt S.R."/>
            <person name="Lipzen A."/>
            <person name="Sullivan W."/>
            <person name="Andreopoulos W.B."/>
            <person name="Clum A."/>
            <person name="Lindquist E."/>
            <person name="Daum C."/>
            <person name="Ramamoorthy G.K."/>
            <person name="Gryganskyi A."/>
            <person name="Culley D."/>
            <person name="Magnuson J.K."/>
            <person name="James T.Y."/>
            <person name="O'Malley M.A."/>
            <person name="Stajich J.E."/>
            <person name="Spatafora J.W."/>
            <person name="Visel A."/>
            <person name="Grigoriev I.V."/>
        </authorList>
    </citation>
    <scope>NUCLEOTIDE SEQUENCE [LARGE SCALE GENOMIC DNA]</scope>
    <source>
        <strain evidence="2 3">12-1054</strain>
    </source>
</reference>
<comment type="caution">
    <text evidence="2">The sequence shown here is derived from an EMBL/GenBank/DDBJ whole genome shotgun (WGS) entry which is preliminary data.</text>
</comment>
<dbReference type="Proteomes" id="UP000193685">
    <property type="component" value="Unassembled WGS sequence"/>
</dbReference>
<dbReference type="RefSeq" id="XP_040728207.1">
    <property type="nucleotide sequence ID" value="XM_040868415.1"/>
</dbReference>
<name>A0A1Y2FUP1_PROLT</name>
<keyword evidence="3" id="KW-1185">Reference proteome</keyword>
<evidence type="ECO:0000313" key="3">
    <source>
        <dbReference type="Proteomes" id="UP000193685"/>
    </source>
</evidence>
<dbReference type="EMBL" id="MCFI01000001">
    <property type="protein sequence ID" value="ORY87712.1"/>
    <property type="molecule type" value="Genomic_DNA"/>
</dbReference>
<dbReference type="AlphaFoldDB" id="A0A1Y2FUP1"/>
<evidence type="ECO:0000313" key="2">
    <source>
        <dbReference type="EMBL" id="ORY87712.1"/>
    </source>
</evidence>
<accession>A0A1Y2FUP1</accession>
<feature type="compositionally biased region" description="Low complexity" evidence="1">
    <location>
        <begin position="12"/>
        <end position="21"/>
    </location>
</feature>
<feature type="region of interest" description="Disordered" evidence="1">
    <location>
        <begin position="1"/>
        <end position="25"/>
    </location>
</feature>
<evidence type="ECO:0000256" key="1">
    <source>
        <dbReference type="SAM" id="MobiDB-lite"/>
    </source>
</evidence>
<sequence>MKFLPMLHKKSASTSSTASSSQHDLLTSTTMPAEWRMQASEPSKSAAHGEEVRRRVARVMRWDGMRQTQTQDQYTTADLAMRRRRKCPQCFQIYDTSSGHRHPMDAVARHQATEALTMLASDRIMPRCRSSSLQSDDTLVSEGEEESWRREKRRSKFVEMMEDELEGEAAVQGEVVRIYLARDGPHQSVCEADKAMVWHLNGERMFF</sequence>
<protein>
    <submittedName>
        <fullName evidence="2">Uncharacterized protein</fullName>
    </submittedName>
</protein>
<dbReference type="GeneID" id="63785014"/>
<organism evidence="2 3">
    <name type="scientific">Protomyces lactucae-debilis</name>
    <dbReference type="NCBI Taxonomy" id="2754530"/>
    <lineage>
        <taxon>Eukaryota</taxon>
        <taxon>Fungi</taxon>
        <taxon>Dikarya</taxon>
        <taxon>Ascomycota</taxon>
        <taxon>Taphrinomycotina</taxon>
        <taxon>Taphrinomycetes</taxon>
        <taxon>Taphrinales</taxon>
        <taxon>Protomycetaceae</taxon>
        <taxon>Protomyces</taxon>
    </lineage>
</organism>